<evidence type="ECO:0000313" key="3">
    <source>
        <dbReference type="EMBL" id="KAB8033590.1"/>
    </source>
</evidence>
<keyword evidence="4" id="KW-1185">Reference proteome</keyword>
<evidence type="ECO:0000259" key="1">
    <source>
        <dbReference type="Pfam" id="PF06250"/>
    </source>
</evidence>
<dbReference type="Proteomes" id="UP000442694">
    <property type="component" value="Unassembled WGS sequence"/>
</dbReference>
<reference evidence="3 4" key="1">
    <citation type="submission" date="2019-10" db="EMBL/GenBank/DDBJ databases">
        <title>New genus of Silvanigrellaceae.</title>
        <authorList>
            <person name="Pitt A."/>
            <person name="Hahn M.W."/>
        </authorList>
    </citation>
    <scope>NUCLEOTIDE SEQUENCE [LARGE SCALE GENOMIC DNA]</scope>
    <source>
        <strain evidence="3 4">33A1-SZDP</strain>
    </source>
</reference>
<protein>
    <submittedName>
        <fullName evidence="3">DUF1016 family protein</fullName>
    </submittedName>
</protein>
<dbReference type="EMBL" id="WFLN01000004">
    <property type="protein sequence ID" value="KAB8033590.1"/>
    <property type="molecule type" value="Genomic_DNA"/>
</dbReference>
<dbReference type="AlphaFoldDB" id="A0A833JFZ1"/>
<organism evidence="3 4">
    <name type="scientific">Fluviispira multicolorata</name>
    <dbReference type="NCBI Taxonomy" id="2654512"/>
    <lineage>
        <taxon>Bacteria</taxon>
        <taxon>Pseudomonadati</taxon>
        <taxon>Bdellovibrionota</taxon>
        <taxon>Oligoflexia</taxon>
        <taxon>Silvanigrellales</taxon>
        <taxon>Silvanigrellaceae</taxon>
        <taxon>Fluviispira</taxon>
    </lineage>
</organism>
<dbReference type="InterPro" id="IPR011856">
    <property type="entry name" value="tRNA_endonuc-like_dom_sf"/>
</dbReference>
<dbReference type="InterPro" id="IPR009362">
    <property type="entry name" value="YhcG_C"/>
</dbReference>
<evidence type="ECO:0000259" key="2">
    <source>
        <dbReference type="Pfam" id="PF17761"/>
    </source>
</evidence>
<dbReference type="PANTHER" id="PTHR30547:SF5">
    <property type="entry name" value="NUCLEASE YHCG-RELATED"/>
    <property type="match status" value="1"/>
</dbReference>
<feature type="domain" description="YhcG N-terminal" evidence="2">
    <location>
        <begin position="19"/>
        <end position="151"/>
    </location>
</feature>
<dbReference type="RefSeq" id="WP_152211676.1">
    <property type="nucleotide sequence ID" value="NZ_WFLN01000004.1"/>
</dbReference>
<dbReference type="Pfam" id="PF06250">
    <property type="entry name" value="YhcG_C"/>
    <property type="match status" value="1"/>
</dbReference>
<evidence type="ECO:0000313" key="4">
    <source>
        <dbReference type="Proteomes" id="UP000442694"/>
    </source>
</evidence>
<dbReference type="GO" id="GO:0003676">
    <property type="term" value="F:nucleic acid binding"/>
    <property type="evidence" value="ECO:0007669"/>
    <property type="project" value="InterPro"/>
</dbReference>
<proteinExistence type="predicted"/>
<gene>
    <name evidence="3" type="ORF">GCL57_02460</name>
</gene>
<dbReference type="Gene3D" id="3.40.1350.10">
    <property type="match status" value="1"/>
</dbReference>
<dbReference type="InterPro" id="IPR053148">
    <property type="entry name" value="PD-DEXK-like_domain"/>
</dbReference>
<dbReference type="Pfam" id="PF17761">
    <property type="entry name" value="DUF1016_N"/>
    <property type="match status" value="1"/>
</dbReference>
<name>A0A833JFZ1_9BACT</name>
<feature type="domain" description="YhcG PDDEXK nuclease" evidence="1">
    <location>
        <begin position="176"/>
        <end position="329"/>
    </location>
</feature>
<dbReference type="PANTHER" id="PTHR30547">
    <property type="entry name" value="UNCHARACTERIZED PROTEIN YHCG-RELATED"/>
    <property type="match status" value="1"/>
</dbReference>
<dbReference type="InterPro" id="IPR041527">
    <property type="entry name" value="YhcG_N"/>
</dbReference>
<sequence length="343" mass="40511">MSKSNLDTSKNKHFFDKVFNIIFESKKKIITSVNTLMLQSYWHIGKTIIEEEQKGKKRAEYGKSLIESLSKELSEMGEKGFDVSNLWKIRKFYLAYPILDALRLELSWTHYRQLLRIEDKEKRSFYEVECLKSRWSTRELERQLNSMLYERLALSRDKAGIMEMAQQGAEPFKASDIVKDPFVLEFLGLKENERYLEKDLENALIQQLQNFLLELGRGFSFIARQKRLTIDGDHFYVDLVFYHYILKCFVLIDLKIGKLMHQDLGQMQMYVNFYEKELTLESDNPPIGIVLCSDKNDAVVKYTLSDSNKKIFASKYKLQLPTEEELKQEIIREKSLILLKKED</sequence>
<comment type="caution">
    <text evidence="3">The sequence shown here is derived from an EMBL/GenBank/DDBJ whole genome shotgun (WGS) entry which is preliminary data.</text>
</comment>
<accession>A0A833JFZ1</accession>